<name>A0A498RHX5_9FIRM</name>
<dbReference type="Proteomes" id="UP000277811">
    <property type="component" value="Unassembled WGS sequence"/>
</dbReference>
<dbReference type="OrthoDB" id="43195at2"/>
<dbReference type="GO" id="GO:0003700">
    <property type="term" value="F:DNA-binding transcription factor activity"/>
    <property type="evidence" value="ECO:0007669"/>
    <property type="project" value="TreeGrafter"/>
</dbReference>
<dbReference type="SUPFAM" id="SSF47413">
    <property type="entry name" value="lambda repressor-like DNA-binding domains"/>
    <property type="match status" value="1"/>
</dbReference>
<keyword evidence="3" id="KW-0804">Transcription</keyword>
<reference evidence="5 6" key="1">
    <citation type="submission" date="2018-06" db="EMBL/GenBank/DDBJ databases">
        <authorList>
            <person name="Strepis N."/>
        </authorList>
    </citation>
    <scope>NUCLEOTIDE SEQUENCE [LARGE SCALE GENOMIC DNA]</scope>
    <source>
        <strain evidence="5">LUCI</strain>
    </source>
</reference>
<dbReference type="SMART" id="SM00354">
    <property type="entry name" value="HTH_LACI"/>
    <property type="match status" value="1"/>
</dbReference>
<dbReference type="PANTHER" id="PTHR30146:SF109">
    <property type="entry name" value="HTH-TYPE TRANSCRIPTIONAL REGULATOR GALS"/>
    <property type="match status" value="1"/>
</dbReference>
<gene>
    <name evidence="5" type="ORF">LUCI_4990</name>
</gene>
<dbReference type="CDD" id="cd01392">
    <property type="entry name" value="HTH_LacI"/>
    <property type="match status" value="1"/>
</dbReference>
<dbReference type="AlphaFoldDB" id="A0A498RHX5"/>
<dbReference type="Gene3D" id="3.40.50.2300">
    <property type="match status" value="2"/>
</dbReference>
<sequence>MKNNIVDIANLVGVSPATVSNALNGRKGVSEETKQKILKVAKEIGYNKDFNNNTQKSIRFVVYKKHGIVVSDTPFFASLIEGIENECRNLGYELLISHVYSGGHGQQEIVDIVDTEYANGLIVLATEMDPEDLIPFRNVSVPVVLLDSYFRGENFDCVLINNMDGSFKATKYLVENGHTRIGYLHSSVYINNFHYRKIGFWDALADSNLQFDPAMEFGLEPTMEGAYRDMKAILERNSVNLPTAFFADNDIIAFGAMRALKEKGLKIPQDLSIVGFDDMPFCEITSPRLTTIKVFKQDIGSAAVLRLHQKINSKSDNITQKIEVNTELILRDSVLKLT</sequence>
<evidence type="ECO:0000313" key="6">
    <source>
        <dbReference type="Proteomes" id="UP000277811"/>
    </source>
</evidence>
<evidence type="ECO:0000256" key="2">
    <source>
        <dbReference type="ARBA" id="ARBA00023125"/>
    </source>
</evidence>
<dbReference type="SUPFAM" id="SSF53822">
    <property type="entry name" value="Periplasmic binding protein-like I"/>
    <property type="match status" value="1"/>
</dbReference>
<feature type="domain" description="HTH lacI-type" evidence="4">
    <location>
        <begin position="4"/>
        <end position="46"/>
    </location>
</feature>
<dbReference type="EMBL" id="UPPP01000133">
    <property type="protein sequence ID" value="VBB09692.1"/>
    <property type="molecule type" value="Genomic_DNA"/>
</dbReference>
<dbReference type="Pfam" id="PF13377">
    <property type="entry name" value="Peripla_BP_3"/>
    <property type="match status" value="1"/>
</dbReference>
<keyword evidence="1" id="KW-0805">Transcription regulation</keyword>
<accession>A0A498RHX5</accession>
<dbReference type="InterPro" id="IPR000843">
    <property type="entry name" value="HTH_LacI"/>
</dbReference>
<dbReference type="Gene3D" id="1.10.260.40">
    <property type="entry name" value="lambda repressor-like DNA-binding domains"/>
    <property type="match status" value="1"/>
</dbReference>
<evidence type="ECO:0000313" key="5">
    <source>
        <dbReference type="EMBL" id="VBB09692.1"/>
    </source>
</evidence>
<dbReference type="PROSITE" id="PS00356">
    <property type="entry name" value="HTH_LACI_1"/>
    <property type="match status" value="1"/>
</dbReference>
<dbReference type="RefSeq" id="WP_122630481.1">
    <property type="nucleotide sequence ID" value="NZ_UPPP01000133.1"/>
</dbReference>
<evidence type="ECO:0000256" key="1">
    <source>
        <dbReference type="ARBA" id="ARBA00023015"/>
    </source>
</evidence>
<keyword evidence="6" id="KW-1185">Reference proteome</keyword>
<dbReference type="PROSITE" id="PS50932">
    <property type="entry name" value="HTH_LACI_2"/>
    <property type="match status" value="1"/>
</dbReference>
<evidence type="ECO:0000256" key="3">
    <source>
        <dbReference type="ARBA" id="ARBA00023163"/>
    </source>
</evidence>
<dbReference type="InterPro" id="IPR028082">
    <property type="entry name" value="Peripla_BP_I"/>
</dbReference>
<keyword evidence="2" id="KW-0238">DNA-binding</keyword>
<dbReference type="CDD" id="cd06277">
    <property type="entry name" value="PBP1_LacI-like"/>
    <property type="match status" value="1"/>
</dbReference>
<organism evidence="5 6">
    <name type="scientific">Lucifera butyrica</name>
    <dbReference type="NCBI Taxonomy" id="1351585"/>
    <lineage>
        <taxon>Bacteria</taxon>
        <taxon>Bacillati</taxon>
        <taxon>Bacillota</taxon>
        <taxon>Negativicutes</taxon>
        <taxon>Veillonellales</taxon>
        <taxon>Veillonellaceae</taxon>
        <taxon>Lucifera</taxon>
    </lineage>
</organism>
<evidence type="ECO:0000259" key="4">
    <source>
        <dbReference type="PROSITE" id="PS50932"/>
    </source>
</evidence>
<proteinExistence type="predicted"/>
<dbReference type="GO" id="GO:0000976">
    <property type="term" value="F:transcription cis-regulatory region binding"/>
    <property type="evidence" value="ECO:0007669"/>
    <property type="project" value="TreeGrafter"/>
</dbReference>
<dbReference type="InterPro" id="IPR046335">
    <property type="entry name" value="LacI/GalR-like_sensor"/>
</dbReference>
<dbReference type="InterPro" id="IPR010982">
    <property type="entry name" value="Lambda_DNA-bd_dom_sf"/>
</dbReference>
<dbReference type="PANTHER" id="PTHR30146">
    <property type="entry name" value="LACI-RELATED TRANSCRIPTIONAL REPRESSOR"/>
    <property type="match status" value="1"/>
</dbReference>
<dbReference type="Pfam" id="PF00356">
    <property type="entry name" value="LacI"/>
    <property type="match status" value="1"/>
</dbReference>
<protein>
    <recommendedName>
        <fullName evidence="4">HTH lacI-type domain-containing protein</fullName>
    </recommendedName>
</protein>